<proteinExistence type="predicted"/>
<keyword evidence="1" id="KW-0732">Signal</keyword>
<dbReference type="Proteomes" id="UP000426027">
    <property type="component" value="Chromosome"/>
</dbReference>
<keyword evidence="3" id="KW-1185">Reference proteome</keyword>
<evidence type="ECO:0000256" key="1">
    <source>
        <dbReference type="SAM" id="SignalP"/>
    </source>
</evidence>
<gene>
    <name evidence="2" type="ORF">GLV81_13480</name>
</gene>
<feature type="signal peptide" evidence="1">
    <location>
        <begin position="1"/>
        <end position="23"/>
    </location>
</feature>
<name>A0A6I6GMQ7_9BACT</name>
<dbReference type="RefSeq" id="WP_157479331.1">
    <property type="nucleotide sequence ID" value="NZ_CP046566.1"/>
</dbReference>
<dbReference type="AlphaFoldDB" id="A0A6I6GMQ7"/>
<dbReference type="KEGG" id="fls:GLV81_13480"/>
<evidence type="ECO:0000313" key="3">
    <source>
        <dbReference type="Proteomes" id="UP000426027"/>
    </source>
</evidence>
<organism evidence="2 3">
    <name type="scientific">Phnomibacter ginsenosidimutans</name>
    <dbReference type="NCBI Taxonomy" id="2676868"/>
    <lineage>
        <taxon>Bacteria</taxon>
        <taxon>Pseudomonadati</taxon>
        <taxon>Bacteroidota</taxon>
        <taxon>Chitinophagia</taxon>
        <taxon>Chitinophagales</taxon>
        <taxon>Chitinophagaceae</taxon>
        <taxon>Phnomibacter</taxon>
    </lineage>
</organism>
<evidence type="ECO:0000313" key="2">
    <source>
        <dbReference type="EMBL" id="QGW28978.1"/>
    </source>
</evidence>
<sequence>MSYQKWVMSFLCIVFCYQLQAQALQFDKLKLPQAPQGWSKQITPTQLSYSNMNVRGSTPFTVILFKGESYTGKQDAAFARQWRSWLNLSDTAAVPRFRKLYNASSAPMASGGIETDGPLGKGYYLLSIYQCTGYLQAVGIFTTSQKAFKAEYYDWNIYLTDAVCL</sequence>
<reference evidence="2 3" key="1">
    <citation type="submission" date="2019-11" db="EMBL/GenBank/DDBJ databases">
        <authorList>
            <person name="Im W.T."/>
        </authorList>
    </citation>
    <scope>NUCLEOTIDE SEQUENCE [LARGE SCALE GENOMIC DNA]</scope>
    <source>
        <strain evidence="2 3">SB-02</strain>
    </source>
</reference>
<feature type="chain" id="PRO_5026128491" evidence="1">
    <location>
        <begin position="24"/>
        <end position="165"/>
    </location>
</feature>
<protein>
    <submittedName>
        <fullName evidence="2">Uncharacterized protein</fullName>
    </submittedName>
</protein>
<accession>A0A6I6GMQ7</accession>
<dbReference type="EMBL" id="CP046566">
    <property type="protein sequence ID" value="QGW28978.1"/>
    <property type="molecule type" value="Genomic_DNA"/>
</dbReference>